<proteinExistence type="predicted"/>
<accession>A0A8H6BT26</accession>
<protein>
    <submittedName>
        <fullName evidence="3">Smr domain family protein</fullName>
    </submittedName>
</protein>
<sequence length="219" mass="24710">MQRCVGVSRKTIYKLIYNELKTKNDNNGAENGGAGDGKCTNGSNNFDINNETIKMIESLCELFPMFTIDELRDHPTNVDHSEDLVTELFDEATALIQSETEKEKKEKDLLSQQSKQYITNVGTPIYSMPFNSDDEQQLFNKYLKTGTVDFHGFTVVEAMKLVPLILNHWWNQELIHRQSIGQLQKFGNSASLGSVLIITGRGIHSTGGFLQLKHQLIVI</sequence>
<name>A0A8H6BT26_CANAX</name>
<dbReference type="AlphaFoldDB" id="A0A8H6BT26"/>
<comment type="caution">
    <text evidence="3">The sequence shown here is derived from an EMBL/GenBank/DDBJ whole genome shotgun (WGS) entry which is preliminary data.</text>
</comment>
<dbReference type="InterPro" id="IPR036063">
    <property type="entry name" value="Smr_dom_sf"/>
</dbReference>
<feature type="domain" description="Smr" evidence="2">
    <location>
        <begin position="148"/>
        <end position="219"/>
    </location>
</feature>
<dbReference type="Proteomes" id="UP000536275">
    <property type="component" value="Unassembled WGS sequence"/>
</dbReference>
<feature type="region of interest" description="Disordered" evidence="1">
    <location>
        <begin position="24"/>
        <end position="43"/>
    </location>
</feature>
<evidence type="ECO:0000256" key="1">
    <source>
        <dbReference type="SAM" id="MobiDB-lite"/>
    </source>
</evidence>
<organism evidence="3 4">
    <name type="scientific">Candida albicans</name>
    <name type="common">Yeast</name>
    <dbReference type="NCBI Taxonomy" id="5476"/>
    <lineage>
        <taxon>Eukaryota</taxon>
        <taxon>Fungi</taxon>
        <taxon>Dikarya</taxon>
        <taxon>Ascomycota</taxon>
        <taxon>Saccharomycotina</taxon>
        <taxon>Pichiomycetes</taxon>
        <taxon>Debaryomycetaceae</taxon>
        <taxon>Candida/Lodderomyces clade</taxon>
        <taxon>Candida</taxon>
    </lineage>
</organism>
<dbReference type="Gene3D" id="3.30.1370.110">
    <property type="match status" value="1"/>
</dbReference>
<evidence type="ECO:0000313" key="3">
    <source>
        <dbReference type="EMBL" id="KAF6060496.1"/>
    </source>
</evidence>
<gene>
    <name evidence="3" type="ORF">FOB64_006694</name>
</gene>
<evidence type="ECO:0000313" key="4">
    <source>
        <dbReference type="Proteomes" id="UP000536275"/>
    </source>
</evidence>
<dbReference type="InterPro" id="IPR002625">
    <property type="entry name" value="Smr_dom"/>
</dbReference>
<evidence type="ECO:0000259" key="2">
    <source>
        <dbReference type="PROSITE" id="PS50828"/>
    </source>
</evidence>
<reference evidence="3 4" key="1">
    <citation type="submission" date="2020-03" db="EMBL/GenBank/DDBJ databases">
        <title>FDA dAtabase for Regulatory Grade micrObial Sequences (FDA-ARGOS): Supporting development and validation of Infectious Disease Dx tests.</title>
        <authorList>
            <person name="Campos J."/>
            <person name="Goldberg B."/>
            <person name="Tallon L."/>
            <person name="Sadzewicz L."/>
            <person name="Vavikolanu K."/>
            <person name="Mehta A."/>
            <person name="Aluvathingal J."/>
            <person name="Nadendla S."/>
            <person name="Nandy P."/>
            <person name="Geyer C."/>
            <person name="Yan Y."/>
            <person name="Sichtig H."/>
        </authorList>
    </citation>
    <scope>NUCLEOTIDE SEQUENCE [LARGE SCALE GENOMIC DNA]</scope>
    <source>
        <strain evidence="3 4">FDAARGOS_656</strain>
    </source>
</reference>
<dbReference type="EMBL" id="JABWAD010000068">
    <property type="protein sequence ID" value="KAF6060496.1"/>
    <property type="molecule type" value="Genomic_DNA"/>
</dbReference>
<dbReference type="PROSITE" id="PS50828">
    <property type="entry name" value="SMR"/>
    <property type="match status" value="1"/>
</dbReference>
<dbReference type="SUPFAM" id="SSF160443">
    <property type="entry name" value="SMR domain-like"/>
    <property type="match status" value="1"/>
</dbReference>